<dbReference type="GO" id="GO:0005829">
    <property type="term" value="C:cytosol"/>
    <property type="evidence" value="ECO:0007669"/>
    <property type="project" value="TreeGrafter"/>
</dbReference>
<dbReference type="InterPro" id="IPR016039">
    <property type="entry name" value="Thiolase-like"/>
</dbReference>
<evidence type="ECO:0000313" key="5">
    <source>
        <dbReference type="EMBL" id="QDU63784.1"/>
    </source>
</evidence>
<dbReference type="PANTHER" id="PTHR11712">
    <property type="entry name" value="POLYKETIDE SYNTHASE-RELATED"/>
    <property type="match status" value="1"/>
</dbReference>
<dbReference type="Pfam" id="PF00109">
    <property type="entry name" value="ketoacyl-synt"/>
    <property type="match status" value="1"/>
</dbReference>
<comment type="similarity">
    <text evidence="1 3">Belongs to the thiolase-like superfamily. Beta-ketoacyl-ACP synthases family.</text>
</comment>
<dbReference type="EMBL" id="CP036279">
    <property type="protein sequence ID" value="QDU63784.1"/>
    <property type="molecule type" value="Genomic_DNA"/>
</dbReference>
<dbReference type="KEGG" id="knv:Pan216_46650"/>
<evidence type="ECO:0000259" key="4">
    <source>
        <dbReference type="PROSITE" id="PS52004"/>
    </source>
</evidence>
<organism evidence="5 6">
    <name type="scientific">Kolteria novifilia</name>
    <dbReference type="NCBI Taxonomy" id="2527975"/>
    <lineage>
        <taxon>Bacteria</taxon>
        <taxon>Pseudomonadati</taxon>
        <taxon>Planctomycetota</taxon>
        <taxon>Planctomycetia</taxon>
        <taxon>Kolteriales</taxon>
        <taxon>Kolteriaceae</taxon>
        <taxon>Kolteria</taxon>
    </lineage>
</organism>
<dbReference type="InterPro" id="IPR014031">
    <property type="entry name" value="Ketoacyl_synth_C"/>
</dbReference>
<sequence>MKAKRHRVMVTGIGIISPLGRTRDATWRGLRDGAGAVRRVDHELADGTYTTLGAPVEALSVPEPVPVGALVEGQADRLPIARRSAGANEDLSGEAPMGWAGESGDQPDRLQMLAMTAADEAMGDAGLSRRSLPDDRFGCSIGNSKGSLEAVGAALDGMRETGYVDPRLWFSFMPDAPAVRLAQRFNLGGPSHCMVAACATGLLSVIQGASWIAEGRCDRVLAGSADASLLPMLLGSYRRLGVLAPVDGGDPNRAVRPFAANRQGFAVGEGAAMFVLESEESCAERQARARVELAGWSACSDPSEMVQLGDSPGVLTECIRETLDDAGLAPEQVGHINCHGTATAANDPWETAGIRGAFGDHADELRLTATKAAIGHLLGAAGSVELAATALALEHQFVPPTLNLDRPDPECDLDYTPHVGTARPMRAALKASIGFGGHIAAAVLRRCDGSS</sequence>
<dbReference type="InterPro" id="IPR018201">
    <property type="entry name" value="Ketoacyl_synth_AS"/>
</dbReference>
<evidence type="ECO:0000256" key="1">
    <source>
        <dbReference type="ARBA" id="ARBA00008467"/>
    </source>
</evidence>
<dbReference type="GO" id="GO:0006633">
    <property type="term" value="P:fatty acid biosynthetic process"/>
    <property type="evidence" value="ECO:0007669"/>
    <property type="project" value="InterPro"/>
</dbReference>
<dbReference type="CDD" id="cd00834">
    <property type="entry name" value="KAS_I_II"/>
    <property type="match status" value="1"/>
</dbReference>
<dbReference type="Gene3D" id="3.40.47.10">
    <property type="match status" value="1"/>
</dbReference>
<keyword evidence="2 3" id="KW-0808">Transferase</keyword>
<accession>A0A518B9X5</accession>
<gene>
    <name evidence="5" type="primary">fabF_4</name>
    <name evidence="5" type="ORF">Pan216_46650</name>
</gene>
<dbReference type="RefSeq" id="WP_419192848.1">
    <property type="nucleotide sequence ID" value="NZ_CP036279.1"/>
</dbReference>
<dbReference type="InterPro" id="IPR000794">
    <property type="entry name" value="Beta-ketoacyl_synthase"/>
</dbReference>
<keyword evidence="6" id="KW-1185">Reference proteome</keyword>
<feature type="domain" description="Ketosynthase family 3 (KS3)" evidence="4">
    <location>
        <begin position="5"/>
        <end position="446"/>
    </location>
</feature>
<dbReference type="GO" id="GO:0004315">
    <property type="term" value="F:3-oxoacyl-[acyl-carrier-protein] synthase activity"/>
    <property type="evidence" value="ECO:0007669"/>
    <property type="project" value="UniProtKB-EC"/>
</dbReference>
<evidence type="ECO:0000256" key="2">
    <source>
        <dbReference type="ARBA" id="ARBA00022679"/>
    </source>
</evidence>
<evidence type="ECO:0000256" key="3">
    <source>
        <dbReference type="RuleBase" id="RU003694"/>
    </source>
</evidence>
<keyword evidence="5" id="KW-0012">Acyltransferase</keyword>
<reference evidence="5 6" key="1">
    <citation type="submission" date="2019-02" db="EMBL/GenBank/DDBJ databases">
        <title>Deep-cultivation of Planctomycetes and their phenomic and genomic characterization uncovers novel biology.</title>
        <authorList>
            <person name="Wiegand S."/>
            <person name="Jogler M."/>
            <person name="Boedeker C."/>
            <person name="Pinto D."/>
            <person name="Vollmers J."/>
            <person name="Rivas-Marin E."/>
            <person name="Kohn T."/>
            <person name="Peeters S.H."/>
            <person name="Heuer A."/>
            <person name="Rast P."/>
            <person name="Oberbeckmann S."/>
            <person name="Bunk B."/>
            <person name="Jeske O."/>
            <person name="Meyerdierks A."/>
            <person name="Storesund J.E."/>
            <person name="Kallscheuer N."/>
            <person name="Luecker S."/>
            <person name="Lage O.M."/>
            <person name="Pohl T."/>
            <person name="Merkel B.J."/>
            <person name="Hornburger P."/>
            <person name="Mueller R.-W."/>
            <person name="Bruemmer F."/>
            <person name="Labrenz M."/>
            <person name="Spormann A.M."/>
            <person name="Op den Camp H."/>
            <person name="Overmann J."/>
            <person name="Amann R."/>
            <person name="Jetten M.S.M."/>
            <person name="Mascher T."/>
            <person name="Medema M.H."/>
            <person name="Devos D.P."/>
            <person name="Kaster A.-K."/>
            <person name="Ovreas L."/>
            <person name="Rohde M."/>
            <person name="Galperin M.Y."/>
            <person name="Jogler C."/>
        </authorList>
    </citation>
    <scope>NUCLEOTIDE SEQUENCE [LARGE SCALE GENOMIC DNA]</scope>
    <source>
        <strain evidence="5 6">Pan216</strain>
    </source>
</reference>
<dbReference type="InterPro" id="IPR014030">
    <property type="entry name" value="Ketoacyl_synth_N"/>
</dbReference>
<dbReference type="PANTHER" id="PTHR11712:SF336">
    <property type="entry name" value="3-OXOACYL-[ACYL-CARRIER-PROTEIN] SYNTHASE, MITOCHONDRIAL"/>
    <property type="match status" value="1"/>
</dbReference>
<dbReference type="EC" id="2.3.1.179" evidence="5"/>
<name>A0A518B9X5_9BACT</name>
<dbReference type="PROSITE" id="PS00606">
    <property type="entry name" value="KS3_1"/>
    <property type="match status" value="1"/>
</dbReference>
<dbReference type="AlphaFoldDB" id="A0A518B9X5"/>
<evidence type="ECO:0000313" key="6">
    <source>
        <dbReference type="Proteomes" id="UP000317093"/>
    </source>
</evidence>
<protein>
    <submittedName>
        <fullName evidence="5">3-oxoacyl-[acyl-carrier-protein] synthase 2</fullName>
        <ecNumber evidence="5">2.3.1.179</ecNumber>
    </submittedName>
</protein>
<dbReference type="PROSITE" id="PS52004">
    <property type="entry name" value="KS3_2"/>
    <property type="match status" value="1"/>
</dbReference>
<dbReference type="SUPFAM" id="SSF53901">
    <property type="entry name" value="Thiolase-like"/>
    <property type="match status" value="2"/>
</dbReference>
<dbReference type="SMART" id="SM00825">
    <property type="entry name" value="PKS_KS"/>
    <property type="match status" value="1"/>
</dbReference>
<dbReference type="InterPro" id="IPR020841">
    <property type="entry name" value="PKS_Beta-ketoAc_synthase_dom"/>
</dbReference>
<dbReference type="Proteomes" id="UP000317093">
    <property type="component" value="Chromosome"/>
</dbReference>
<dbReference type="Pfam" id="PF02801">
    <property type="entry name" value="Ketoacyl-synt_C"/>
    <property type="match status" value="1"/>
</dbReference>
<proteinExistence type="inferred from homology"/>